<protein>
    <recommendedName>
        <fullName evidence="5">Reverse transcriptase zinc-binding domain</fullName>
    </recommendedName>
</protein>
<dbReference type="Pfam" id="PF13456">
    <property type="entry name" value="RVT_3"/>
    <property type="match status" value="1"/>
</dbReference>
<dbReference type="Pfam" id="PF13966">
    <property type="entry name" value="zf-RVT"/>
    <property type="match status" value="1"/>
</dbReference>
<dbReference type="InterPro" id="IPR002156">
    <property type="entry name" value="RNaseH_domain"/>
</dbReference>
<proteinExistence type="predicted"/>
<sequence>MHATLGSRPSWSWRSILGDRSLIPARCRRLIRSGNSTKLWSDPWIPRSSGFLPRSSPNTLTHSARVSALINQSTCQWDENLVCDIFSPAEAADILAISLPPSPAPDLWCWHHTKNGKHSVRSAYHVMLGSTLSPLQEIANANSSSGIDPVWKTLWKINVPSRIKLFLWKCCTSTIATSDNLARRGIISSGPCPLCLAPENFATHTDALSGVFGSRNYLLPDDAPIELISVICSLIWFYRNRSKFDKIAGPRSVVLTAHCMVKDFQEAFSWPDRPSPLLASHPLLGSNSHGPRIYFDGSISQANRCAGIGVVYMNVKGEFVSGLSKKFPGVSNPEEAEYLALKESMLLARSLDLQNISFYGDAATVIFAACDETTCPAQCLNTYEDIKRLKQSFNIVEFFWIRRTSNTVAHEFAFLAKNMIALERKRDSLPPSLVHSQLDDFQQY</sequence>
<evidence type="ECO:0008006" key="5">
    <source>
        <dbReference type="Google" id="ProtNLM"/>
    </source>
</evidence>
<feature type="domain" description="Reverse transcriptase zinc-binding" evidence="2">
    <location>
        <begin position="142"/>
        <end position="204"/>
    </location>
</feature>
<dbReference type="InterPro" id="IPR053151">
    <property type="entry name" value="RNase_H-like"/>
</dbReference>
<dbReference type="CDD" id="cd06222">
    <property type="entry name" value="RNase_H_like"/>
    <property type="match status" value="1"/>
</dbReference>
<comment type="caution">
    <text evidence="3">The sequence shown here is derived from an EMBL/GenBank/DDBJ whole genome shotgun (WGS) entry which is preliminary data.</text>
</comment>
<dbReference type="EMBL" id="JABTTQ020001882">
    <property type="protein sequence ID" value="KAK6127442.1"/>
    <property type="molecule type" value="Genomic_DNA"/>
</dbReference>
<dbReference type="Proteomes" id="UP001318860">
    <property type="component" value="Unassembled WGS sequence"/>
</dbReference>
<evidence type="ECO:0000313" key="3">
    <source>
        <dbReference type="EMBL" id="KAK6127442.1"/>
    </source>
</evidence>
<dbReference type="PANTHER" id="PTHR47723:SF19">
    <property type="entry name" value="POLYNUCLEOTIDYL TRANSFERASE, RIBONUCLEASE H-LIKE SUPERFAMILY PROTEIN"/>
    <property type="match status" value="1"/>
</dbReference>
<organism evidence="3 4">
    <name type="scientific">Rehmannia glutinosa</name>
    <name type="common">Chinese foxglove</name>
    <dbReference type="NCBI Taxonomy" id="99300"/>
    <lineage>
        <taxon>Eukaryota</taxon>
        <taxon>Viridiplantae</taxon>
        <taxon>Streptophyta</taxon>
        <taxon>Embryophyta</taxon>
        <taxon>Tracheophyta</taxon>
        <taxon>Spermatophyta</taxon>
        <taxon>Magnoliopsida</taxon>
        <taxon>eudicotyledons</taxon>
        <taxon>Gunneridae</taxon>
        <taxon>Pentapetalae</taxon>
        <taxon>asterids</taxon>
        <taxon>lamiids</taxon>
        <taxon>Lamiales</taxon>
        <taxon>Orobanchaceae</taxon>
        <taxon>Rehmannieae</taxon>
        <taxon>Rehmannia</taxon>
    </lineage>
</organism>
<accession>A0ABR0UXS7</accession>
<dbReference type="InterPro" id="IPR036397">
    <property type="entry name" value="RNaseH_sf"/>
</dbReference>
<keyword evidence="4" id="KW-1185">Reference proteome</keyword>
<evidence type="ECO:0000259" key="1">
    <source>
        <dbReference type="Pfam" id="PF13456"/>
    </source>
</evidence>
<evidence type="ECO:0000259" key="2">
    <source>
        <dbReference type="Pfam" id="PF13966"/>
    </source>
</evidence>
<feature type="domain" description="RNase H type-1" evidence="1">
    <location>
        <begin position="295"/>
        <end position="413"/>
    </location>
</feature>
<dbReference type="Gene3D" id="3.30.420.10">
    <property type="entry name" value="Ribonuclease H-like superfamily/Ribonuclease H"/>
    <property type="match status" value="1"/>
</dbReference>
<dbReference type="PANTHER" id="PTHR47723">
    <property type="entry name" value="OS05G0353850 PROTEIN"/>
    <property type="match status" value="1"/>
</dbReference>
<dbReference type="SUPFAM" id="SSF53098">
    <property type="entry name" value="Ribonuclease H-like"/>
    <property type="match status" value="1"/>
</dbReference>
<reference evidence="3 4" key="1">
    <citation type="journal article" date="2021" name="Comput. Struct. Biotechnol. J.">
        <title>De novo genome assembly of the potent medicinal plant Rehmannia glutinosa using nanopore technology.</title>
        <authorList>
            <person name="Ma L."/>
            <person name="Dong C."/>
            <person name="Song C."/>
            <person name="Wang X."/>
            <person name="Zheng X."/>
            <person name="Niu Y."/>
            <person name="Chen S."/>
            <person name="Feng W."/>
        </authorList>
    </citation>
    <scope>NUCLEOTIDE SEQUENCE [LARGE SCALE GENOMIC DNA]</scope>
    <source>
        <strain evidence="3">DH-2019</strain>
    </source>
</reference>
<dbReference type="InterPro" id="IPR026960">
    <property type="entry name" value="RVT-Znf"/>
</dbReference>
<gene>
    <name evidence="3" type="ORF">DH2020_038831</name>
</gene>
<evidence type="ECO:0000313" key="4">
    <source>
        <dbReference type="Proteomes" id="UP001318860"/>
    </source>
</evidence>
<dbReference type="InterPro" id="IPR012337">
    <property type="entry name" value="RNaseH-like_sf"/>
</dbReference>
<dbReference type="InterPro" id="IPR044730">
    <property type="entry name" value="RNase_H-like_dom_plant"/>
</dbReference>
<name>A0ABR0UXS7_REHGL</name>